<dbReference type="InterPro" id="IPR036852">
    <property type="entry name" value="Peptidase_S8/S53_dom_sf"/>
</dbReference>
<dbReference type="SUPFAM" id="SSF52743">
    <property type="entry name" value="Subtilisin-like"/>
    <property type="match status" value="1"/>
</dbReference>
<feature type="domain" description="Peptidase S8/S53" evidence="6">
    <location>
        <begin position="585"/>
        <end position="801"/>
    </location>
</feature>
<accession>A0A6A5YGI6</accession>
<feature type="active site" description="Charge relay system" evidence="5">
    <location>
        <position position="637"/>
    </location>
</feature>
<evidence type="ECO:0000313" key="9">
    <source>
        <dbReference type="Proteomes" id="UP000799770"/>
    </source>
</evidence>
<dbReference type="PANTHER" id="PTHR43806">
    <property type="entry name" value="PEPTIDASE S8"/>
    <property type="match status" value="1"/>
</dbReference>
<dbReference type="InterPro" id="IPR015500">
    <property type="entry name" value="Peptidase_S8_subtilisin-rel"/>
</dbReference>
<proteinExistence type="inferred from homology"/>
<feature type="domain" description="DUF7580" evidence="7">
    <location>
        <begin position="203"/>
        <end position="499"/>
    </location>
</feature>
<sequence>MEQNTVGGRVLWKFFVDIRPIIMEALPKNASRRSKFSLTMQNHISFLRTYVQEIFLSVPDVDLDISRFDDPIFCGALNALLQALETLVKRDFLSISSDHPSENHDSEENAQHHTLRSNFTRLFTVTRVVQDTASLKPGSCIIDFGEFDKQREHDLGAVVRNVKEVRDTLYTFFADPIEDLKANLGNATTLTRDEAKFVRKATHQSNLSQSLFAHLLDAVACAKAHEARLQFSGFIDADNTFQLHLKDCGQQKWNLIKCTCSKTIAHNIGTRHRENLACANLKQLAGSQQIRVAFNQGTLSDDDSYDADMSQSHDGITETTLHDMLTTSDHSSGEAVTYFEDGDRRIVQLLIAFSLVNLDKSNWIKEGLSVKDVSLRASETSSTLKRWMPYLSCSLPSLNAEQDENMAVLSFGLLLMEMEAKEIADPKEEDQEWGSNKTSKDSMLKRILGEWTKVDDEYKNIAAACLYFRELSEKFYDPSLLPEHFRTAAMYRYVVAPLYRLVTSRVNAASQLFGKFPEPMMRRQAPLSRISRPTSGSRLQLLFDGDETVISDPQIIKKADKFMAELSWVAEYVVDLTDESSQETENVRIALIDTGIDREDTHIREAIADQRITECRDFVNGPYAAPDPNDSQDKIGHGTHIAKLVLDTAPLAKLYIAKIADDKSIERTHLHRIAAAIRWATEKEVHMISMSLGLDFIDADINKAIQAAFNANICFFAAASNSGGNQGRAWPANRTQGVVCIHASDGFGNDGLINPTPAPRGDNFTTLGICIPSTWQGHKCRISGTSFATPIAAALVANVLHFGRLEGKLSADEKQILQSYGGVCQLLRHMVEQNTATRGGYDYITPSQFWRKKEVTEIIKLIQECASG</sequence>
<dbReference type="EMBL" id="ML977366">
    <property type="protein sequence ID" value="KAF2106155.1"/>
    <property type="molecule type" value="Genomic_DNA"/>
</dbReference>
<evidence type="ECO:0000259" key="7">
    <source>
        <dbReference type="Pfam" id="PF24476"/>
    </source>
</evidence>
<dbReference type="Gene3D" id="3.40.50.200">
    <property type="entry name" value="Peptidase S8/S53 domain"/>
    <property type="match status" value="1"/>
</dbReference>
<name>A0A6A5YGI6_9PLEO</name>
<dbReference type="InterPro" id="IPR050131">
    <property type="entry name" value="Peptidase_S8_subtilisin-like"/>
</dbReference>
<keyword evidence="9" id="KW-1185">Reference proteome</keyword>
<dbReference type="PANTHER" id="PTHR43806:SF11">
    <property type="entry name" value="CEREVISIN-RELATED"/>
    <property type="match status" value="1"/>
</dbReference>
<dbReference type="Proteomes" id="UP000799770">
    <property type="component" value="Unassembled WGS sequence"/>
</dbReference>
<evidence type="ECO:0000256" key="2">
    <source>
        <dbReference type="ARBA" id="ARBA00022670"/>
    </source>
</evidence>
<feature type="active site" description="Charge relay system" evidence="5">
    <location>
        <position position="786"/>
    </location>
</feature>
<organism evidence="8 9">
    <name type="scientific">Lophiotrema nucula</name>
    <dbReference type="NCBI Taxonomy" id="690887"/>
    <lineage>
        <taxon>Eukaryota</taxon>
        <taxon>Fungi</taxon>
        <taxon>Dikarya</taxon>
        <taxon>Ascomycota</taxon>
        <taxon>Pezizomycotina</taxon>
        <taxon>Dothideomycetes</taxon>
        <taxon>Pleosporomycetidae</taxon>
        <taxon>Pleosporales</taxon>
        <taxon>Lophiotremataceae</taxon>
        <taxon>Lophiotrema</taxon>
    </lineage>
</organism>
<evidence type="ECO:0000256" key="4">
    <source>
        <dbReference type="ARBA" id="ARBA00022825"/>
    </source>
</evidence>
<gene>
    <name evidence="8" type="ORF">BDV96DRAFT_339008</name>
</gene>
<dbReference type="PROSITE" id="PS00138">
    <property type="entry name" value="SUBTILASE_SER"/>
    <property type="match status" value="1"/>
</dbReference>
<dbReference type="InterPro" id="IPR056002">
    <property type="entry name" value="DUF7580"/>
</dbReference>
<reference evidence="8" key="1">
    <citation type="journal article" date="2020" name="Stud. Mycol.">
        <title>101 Dothideomycetes genomes: a test case for predicting lifestyles and emergence of pathogens.</title>
        <authorList>
            <person name="Haridas S."/>
            <person name="Albert R."/>
            <person name="Binder M."/>
            <person name="Bloem J."/>
            <person name="Labutti K."/>
            <person name="Salamov A."/>
            <person name="Andreopoulos B."/>
            <person name="Baker S."/>
            <person name="Barry K."/>
            <person name="Bills G."/>
            <person name="Bluhm B."/>
            <person name="Cannon C."/>
            <person name="Castanera R."/>
            <person name="Culley D."/>
            <person name="Daum C."/>
            <person name="Ezra D."/>
            <person name="Gonzalez J."/>
            <person name="Henrissat B."/>
            <person name="Kuo A."/>
            <person name="Liang C."/>
            <person name="Lipzen A."/>
            <person name="Lutzoni F."/>
            <person name="Magnuson J."/>
            <person name="Mondo S."/>
            <person name="Nolan M."/>
            <person name="Ohm R."/>
            <person name="Pangilinan J."/>
            <person name="Park H.-J."/>
            <person name="Ramirez L."/>
            <person name="Alfaro M."/>
            <person name="Sun H."/>
            <person name="Tritt A."/>
            <person name="Yoshinaga Y."/>
            <person name="Zwiers L.-H."/>
            <person name="Turgeon B."/>
            <person name="Goodwin S."/>
            <person name="Spatafora J."/>
            <person name="Crous P."/>
            <person name="Grigoriev I."/>
        </authorList>
    </citation>
    <scope>NUCLEOTIDE SEQUENCE</scope>
    <source>
        <strain evidence="8">CBS 627.86</strain>
    </source>
</reference>
<evidence type="ECO:0000259" key="6">
    <source>
        <dbReference type="Pfam" id="PF00082"/>
    </source>
</evidence>
<dbReference type="PRINTS" id="PR00723">
    <property type="entry name" value="SUBTILISIN"/>
</dbReference>
<evidence type="ECO:0000256" key="1">
    <source>
        <dbReference type="ARBA" id="ARBA00011073"/>
    </source>
</evidence>
<keyword evidence="4 5" id="KW-0720">Serine protease</keyword>
<dbReference type="InterPro" id="IPR000209">
    <property type="entry name" value="Peptidase_S8/S53_dom"/>
</dbReference>
<dbReference type="AlphaFoldDB" id="A0A6A5YGI6"/>
<dbReference type="GO" id="GO:0006508">
    <property type="term" value="P:proteolysis"/>
    <property type="evidence" value="ECO:0007669"/>
    <property type="project" value="UniProtKB-KW"/>
</dbReference>
<dbReference type="OrthoDB" id="206201at2759"/>
<dbReference type="Pfam" id="PF24476">
    <property type="entry name" value="DUF7580"/>
    <property type="match status" value="1"/>
</dbReference>
<dbReference type="PROSITE" id="PS51892">
    <property type="entry name" value="SUBTILASE"/>
    <property type="match status" value="1"/>
</dbReference>
<comment type="similarity">
    <text evidence="1 5">Belongs to the peptidase S8 family.</text>
</comment>
<keyword evidence="2 5" id="KW-0645">Protease</keyword>
<protein>
    <submittedName>
        <fullName evidence="8">Uncharacterized protein</fullName>
    </submittedName>
</protein>
<dbReference type="GO" id="GO:0004252">
    <property type="term" value="F:serine-type endopeptidase activity"/>
    <property type="evidence" value="ECO:0007669"/>
    <property type="project" value="UniProtKB-UniRule"/>
</dbReference>
<dbReference type="InterPro" id="IPR023828">
    <property type="entry name" value="Peptidase_S8_Ser-AS"/>
</dbReference>
<dbReference type="Pfam" id="PF00082">
    <property type="entry name" value="Peptidase_S8"/>
    <property type="match status" value="1"/>
</dbReference>
<evidence type="ECO:0000256" key="3">
    <source>
        <dbReference type="ARBA" id="ARBA00022801"/>
    </source>
</evidence>
<keyword evidence="3 5" id="KW-0378">Hydrolase</keyword>
<evidence type="ECO:0000256" key="5">
    <source>
        <dbReference type="PROSITE-ProRule" id="PRU01240"/>
    </source>
</evidence>
<feature type="active site" description="Charge relay system" evidence="5">
    <location>
        <position position="593"/>
    </location>
</feature>
<evidence type="ECO:0000313" key="8">
    <source>
        <dbReference type="EMBL" id="KAF2106155.1"/>
    </source>
</evidence>